<dbReference type="AlphaFoldDB" id="A0A6M7WH30"/>
<evidence type="ECO:0000256" key="7">
    <source>
        <dbReference type="SAM" id="MobiDB-lite"/>
    </source>
</evidence>
<dbReference type="GO" id="GO:0004222">
    <property type="term" value="F:metalloendopeptidase activity"/>
    <property type="evidence" value="ECO:0007669"/>
    <property type="project" value="TreeGrafter"/>
</dbReference>
<feature type="domain" description="M23ase beta-sheet core" evidence="8">
    <location>
        <begin position="338"/>
        <end position="436"/>
    </location>
</feature>
<organism evidence="9 10">
    <name type="scientific">Mesorhizobium loti R88b</name>
    <dbReference type="NCBI Taxonomy" id="935548"/>
    <lineage>
        <taxon>Bacteria</taxon>
        <taxon>Pseudomonadati</taxon>
        <taxon>Pseudomonadota</taxon>
        <taxon>Alphaproteobacteria</taxon>
        <taxon>Hyphomicrobiales</taxon>
        <taxon>Phyllobacteriaceae</taxon>
        <taxon>Mesorhizobium</taxon>
    </lineage>
</organism>
<evidence type="ECO:0000256" key="3">
    <source>
        <dbReference type="ARBA" id="ARBA00022723"/>
    </source>
</evidence>
<dbReference type="EMBL" id="CP033367">
    <property type="protein sequence ID" value="QKD01285.1"/>
    <property type="molecule type" value="Genomic_DNA"/>
</dbReference>
<proteinExistence type="predicted"/>
<evidence type="ECO:0000256" key="1">
    <source>
        <dbReference type="ARBA" id="ARBA00001947"/>
    </source>
</evidence>
<dbReference type="PANTHER" id="PTHR21666">
    <property type="entry name" value="PEPTIDASE-RELATED"/>
    <property type="match status" value="1"/>
</dbReference>
<keyword evidence="3" id="KW-0479">Metal-binding</keyword>
<sequence>MSEGWKPTPGSPSSSWRARCGIAAAAILLSFHATRAENTLDMAPDPDQSRAEYEQVSKEITLSSERLAKLAADIAAVKKDHASITAALIQSAMTEQKLGQDIEDIGAKLEGLKGQQQKIRASLVARRDVLAEVLGALQRMGLNPPPAILVKPEDALSSVRSAILLGAVVPELRQQTDSLLADLKEQTRVTASIEAERARLTDAVGEQTAEKKRLGMLLEAKQKLEADTQAQMAAEQQRSEQLAAKASSLKDLIASLEAQADKTRKAADAAKAASAGGDKTDGDTTASLASLPVPEGNQLTATAPFSALQGQIALPVTGRIKRRFGADDGNGAVMLGDMLATQSGAIVTAPADGNVLYAGPFRSYGQLLILNAGDGYHVVLAGMSRISVVTGQSVLAGEPVGAMGEARVASTSVSKNGNATPELYVEFRKDGKPVDPAPWWADRFSGRT</sequence>
<dbReference type="RefSeq" id="WP_027031689.1">
    <property type="nucleotide sequence ID" value="NZ_CP033367.1"/>
</dbReference>
<keyword evidence="4" id="KW-0378">Hydrolase</keyword>
<dbReference type="InterPro" id="IPR050570">
    <property type="entry name" value="Cell_wall_metabolism_enzyme"/>
</dbReference>
<dbReference type="Gene3D" id="6.10.250.3150">
    <property type="match status" value="1"/>
</dbReference>
<dbReference type="Proteomes" id="UP000503017">
    <property type="component" value="Chromosome"/>
</dbReference>
<evidence type="ECO:0000256" key="6">
    <source>
        <dbReference type="ARBA" id="ARBA00023049"/>
    </source>
</evidence>
<comment type="cofactor">
    <cofactor evidence="1">
        <name>Zn(2+)</name>
        <dbReference type="ChEBI" id="CHEBI:29105"/>
    </cofactor>
</comment>
<evidence type="ECO:0000259" key="8">
    <source>
        <dbReference type="Pfam" id="PF01551"/>
    </source>
</evidence>
<evidence type="ECO:0000256" key="5">
    <source>
        <dbReference type="ARBA" id="ARBA00022833"/>
    </source>
</evidence>
<evidence type="ECO:0000313" key="9">
    <source>
        <dbReference type="EMBL" id="QKD01285.1"/>
    </source>
</evidence>
<dbReference type="SUPFAM" id="SSF51261">
    <property type="entry name" value="Duplicated hybrid motif"/>
    <property type="match status" value="1"/>
</dbReference>
<dbReference type="PANTHER" id="PTHR21666:SF288">
    <property type="entry name" value="CELL DIVISION PROTEIN YTFB"/>
    <property type="match status" value="1"/>
</dbReference>
<keyword evidence="6" id="KW-0482">Metalloprotease</keyword>
<dbReference type="InterPro" id="IPR016047">
    <property type="entry name" value="M23ase_b-sheet_dom"/>
</dbReference>
<feature type="region of interest" description="Disordered" evidence="7">
    <location>
        <begin position="272"/>
        <end position="291"/>
    </location>
</feature>
<accession>A0A6M7WH30</accession>
<evidence type="ECO:0000256" key="2">
    <source>
        <dbReference type="ARBA" id="ARBA00022670"/>
    </source>
</evidence>
<dbReference type="CDD" id="cd12797">
    <property type="entry name" value="M23_peptidase"/>
    <property type="match status" value="1"/>
</dbReference>
<dbReference type="GO" id="GO:0006508">
    <property type="term" value="P:proteolysis"/>
    <property type="evidence" value="ECO:0007669"/>
    <property type="project" value="UniProtKB-KW"/>
</dbReference>
<evidence type="ECO:0000313" key="10">
    <source>
        <dbReference type="Proteomes" id="UP000503017"/>
    </source>
</evidence>
<dbReference type="GO" id="GO:0046872">
    <property type="term" value="F:metal ion binding"/>
    <property type="evidence" value="ECO:0007669"/>
    <property type="project" value="UniProtKB-KW"/>
</dbReference>
<name>A0A6M7WH30_RHILI</name>
<keyword evidence="5" id="KW-0862">Zinc</keyword>
<protein>
    <recommendedName>
        <fullName evidence="8">M23ase beta-sheet core domain-containing protein</fullName>
    </recommendedName>
</protein>
<dbReference type="InterPro" id="IPR011055">
    <property type="entry name" value="Dup_hybrid_motif"/>
</dbReference>
<keyword evidence="2" id="KW-0645">Protease</keyword>
<gene>
    <name evidence="9" type="ORF">EB235_07030</name>
</gene>
<dbReference type="Gene3D" id="2.70.70.10">
    <property type="entry name" value="Glucose Permease (Domain IIA)"/>
    <property type="match status" value="1"/>
</dbReference>
<reference evidence="9 10" key="1">
    <citation type="submission" date="2018-10" db="EMBL/GenBank/DDBJ databases">
        <authorList>
            <person name="Perry B.J."/>
            <person name="Sullivan J.T."/>
            <person name="Murphy R.J.T."/>
            <person name="Ramsay J.P."/>
            <person name="Ronson C.W."/>
        </authorList>
    </citation>
    <scope>NUCLEOTIDE SEQUENCE [LARGE SCALE GENOMIC DNA]</scope>
    <source>
        <strain evidence="9 10">R88b</strain>
    </source>
</reference>
<dbReference type="Pfam" id="PF01551">
    <property type="entry name" value="Peptidase_M23"/>
    <property type="match status" value="1"/>
</dbReference>
<evidence type="ECO:0000256" key="4">
    <source>
        <dbReference type="ARBA" id="ARBA00022801"/>
    </source>
</evidence>